<evidence type="ECO:0000313" key="6">
    <source>
        <dbReference type="Proteomes" id="UP000663866"/>
    </source>
</evidence>
<evidence type="ECO:0000256" key="2">
    <source>
        <dbReference type="ARBA" id="ARBA00022617"/>
    </source>
</evidence>
<dbReference type="SUPFAM" id="SSF48264">
    <property type="entry name" value="Cytochrome P450"/>
    <property type="match status" value="1"/>
</dbReference>
<keyword evidence="2" id="KW-0349">Heme</keyword>
<dbReference type="GO" id="GO:0020037">
    <property type="term" value="F:heme binding"/>
    <property type="evidence" value="ECO:0007669"/>
    <property type="project" value="InterPro"/>
</dbReference>
<comment type="caution">
    <text evidence="5">The sequence shown here is derived from an EMBL/GenBank/DDBJ whole genome shotgun (WGS) entry which is preliminary data.</text>
</comment>
<gene>
    <name evidence="5" type="ORF">OVN521_LOCUS20537</name>
</gene>
<keyword evidence="3" id="KW-0479">Metal-binding</keyword>
<sequence length="382" mass="44527">MLLILFTIIIVTLITYLYLKPLIENLFYSVPNEPKYIHSYVPIFGFSSKIIKNPIEFIRSLYLKYGKTFVIYFASTRFVYFYDEQTYLREVIKSDDFITFDGFIQDIFINNLNLDRQCLLNEEFIKKHLKYFHQYLKGDDLAILNKWVYDSLIESMKLDEKILADKKNKIVNFFDLLGEFVLFDTAQTLFGHSFVTEQRNITPSFYKLFQSLEQGLNLDMGSVNPAAEKDLSTAAEVTAIENRRRASNDKHAQVSKKEGLVLLNRKQIKIHYKNFADSCYLPYPVSETLYDTSPNGIATNVRSFFKEDITFYHSINISGVLLKTTVMTPGKLVSDSCITFQFADDQIRYGLIRAIVKSKKNVVRLFIEELIEQKAEESKFNF</sequence>
<dbReference type="InterPro" id="IPR050529">
    <property type="entry name" value="CYP450_sterol_14alpha_dmase"/>
</dbReference>
<evidence type="ECO:0000256" key="4">
    <source>
        <dbReference type="ARBA" id="ARBA00023004"/>
    </source>
</evidence>
<dbReference type="GO" id="GO:0016705">
    <property type="term" value="F:oxidoreductase activity, acting on paired donors, with incorporation or reduction of molecular oxygen"/>
    <property type="evidence" value="ECO:0007669"/>
    <property type="project" value="InterPro"/>
</dbReference>
<accession>A0A819UUP7</accession>
<protein>
    <recommendedName>
        <fullName evidence="7">Cytochrome P450</fullName>
    </recommendedName>
</protein>
<evidence type="ECO:0000256" key="1">
    <source>
        <dbReference type="ARBA" id="ARBA00010617"/>
    </source>
</evidence>
<name>A0A819UUP7_9BILA</name>
<dbReference type="GO" id="GO:0004497">
    <property type="term" value="F:monooxygenase activity"/>
    <property type="evidence" value="ECO:0007669"/>
    <property type="project" value="InterPro"/>
</dbReference>
<evidence type="ECO:0000313" key="5">
    <source>
        <dbReference type="EMBL" id="CAF4094299.1"/>
    </source>
</evidence>
<dbReference type="PANTHER" id="PTHR24304:SF2">
    <property type="entry name" value="24-HYDROXYCHOLESTEROL 7-ALPHA-HYDROXYLASE"/>
    <property type="match status" value="1"/>
</dbReference>
<keyword evidence="4" id="KW-0408">Iron</keyword>
<dbReference type="Proteomes" id="UP000663866">
    <property type="component" value="Unassembled WGS sequence"/>
</dbReference>
<dbReference type="GO" id="GO:0005506">
    <property type="term" value="F:iron ion binding"/>
    <property type="evidence" value="ECO:0007669"/>
    <property type="project" value="InterPro"/>
</dbReference>
<dbReference type="InterPro" id="IPR036396">
    <property type="entry name" value="Cyt_P450_sf"/>
</dbReference>
<reference evidence="5" key="1">
    <citation type="submission" date="2021-02" db="EMBL/GenBank/DDBJ databases">
        <authorList>
            <person name="Nowell W R."/>
        </authorList>
    </citation>
    <scope>NUCLEOTIDE SEQUENCE</scope>
</reference>
<organism evidence="5 6">
    <name type="scientific">Rotaria magnacalcarata</name>
    <dbReference type="NCBI Taxonomy" id="392030"/>
    <lineage>
        <taxon>Eukaryota</taxon>
        <taxon>Metazoa</taxon>
        <taxon>Spiralia</taxon>
        <taxon>Gnathifera</taxon>
        <taxon>Rotifera</taxon>
        <taxon>Eurotatoria</taxon>
        <taxon>Bdelloidea</taxon>
        <taxon>Philodinida</taxon>
        <taxon>Philodinidae</taxon>
        <taxon>Rotaria</taxon>
    </lineage>
</organism>
<comment type="similarity">
    <text evidence="1">Belongs to the cytochrome P450 family.</text>
</comment>
<dbReference type="EMBL" id="CAJOBG010004087">
    <property type="protein sequence ID" value="CAF4094299.1"/>
    <property type="molecule type" value="Genomic_DNA"/>
</dbReference>
<proteinExistence type="inferred from homology"/>
<dbReference type="Gene3D" id="1.10.630.10">
    <property type="entry name" value="Cytochrome P450"/>
    <property type="match status" value="1"/>
</dbReference>
<keyword evidence="6" id="KW-1185">Reference proteome</keyword>
<evidence type="ECO:0008006" key="7">
    <source>
        <dbReference type="Google" id="ProtNLM"/>
    </source>
</evidence>
<dbReference type="AlphaFoldDB" id="A0A819UUP7"/>
<dbReference type="PANTHER" id="PTHR24304">
    <property type="entry name" value="CYTOCHROME P450 FAMILY 7"/>
    <property type="match status" value="1"/>
</dbReference>
<evidence type="ECO:0000256" key="3">
    <source>
        <dbReference type="ARBA" id="ARBA00022723"/>
    </source>
</evidence>